<feature type="region of interest" description="Disordered" evidence="1">
    <location>
        <begin position="1"/>
        <end position="129"/>
    </location>
</feature>
<name>A0A914E2L8_9BILA</name>
<accession>A0A914E2L8</accession>
<feature type="compositionally biased region" description="Basic and acidic residues" evidence="1">
    <location>
        <begin position="62"/>
        <end position="122"/>
    </location>
</feature>
<dbReference type="WBParaSite" id="ACRNAN_scaffold542.g17835.t1">
    <property type="protein sequence ID" value="ACRNAN_scaffold542.g17835.t1"/>
    <property type="gene ID" value="ACRNAN_scaffold542.g17835"/>
</dbReference>
<proteinExistence type="predicted"/>
<keyword evidence="2" id="KW-1185">Reference proteome</keyword>
<evidence type="ECO:0000256" key="1">
    <source>
        <dbReference type="SAM" id="MobiDB-lite"/>
    </source>
</evidence>
<dbReference type="Proteomes" id="UP000887540">
    <property type="component" value="Unplaced"/>
</dbReference>
<evidence type="ECO:0000313" key="2">
    <source>
        <dbReference type="Proteomes" id="UP000887540"/>
    </source>
</evidence>
<protein>
    <submittedName>
        <fullName evidence="3">Uncharacterized protein</fullName>
    </submittedName>
</protein>
<evidence type="ECO:0000313" key="3">
    <source>
        <dbReference type="WBParaSite" id="ACRNAN_scaffold542.g17835.t1"/>
    </source>
</evidence>
<organism evidence="2 3">
    <name type="scientific">Acrobeloides nanus</name>
    <dbReference type="NCBI Taxonomy" id="290746"/>
    <lineage>
        <taxon>Eukaryota</taxon>
        <taxon>Metazoa</taxon>
        <taxon>Ecdysozoa</taxon>
        <taxon>Nematoda</taxon>
        <taxon>Chromadorea</taxon>
        <taxon>Rhabditida</taxon>
        <taxon>Tylenchina</taxon>
        <taxon>Cephalobomorpha</taxon>
        <taxon>Cephaloboidea</taxon>
        <taxon>Cephalobidae</taxon>
        <taxon>Acrobeloides</taxon>
    </lineage>
</organism>
<feature type="compositionally biased region" description="Basic and acidic residues" evidence="1">
    <location>
        <begin position="13"/>
        <end position="27"/>
    </location>
</feature>
<reference evidence="3" key="1">
    <citation type="submission" date="2022-11" db="UniProtKB">
        <authorList>
            <consortium name="WormBaseParasite"/>
        </authorList>
    </citation>
    <scope>IDENTIFICATION</scope>
</reference>
<feature type="compositionally biased region" description="Polar residues" evidence="1">
    <location>
        <begin position="40"/>
        <end position="51"/>
    </location>
</feature>
<dbReference type="AlphaFoldDB" id="A0A914E2L8"/>
<sequence length="129" mass="14368">MSSEQVKTPTKAAEVEPKEKSPAKEADQFIEVPDDDTRESTLSTKSRSSNKGDVEVPESEESTDKPETEGESRESNEVQEVLDNKETDENDKPTHKRSITDDGDKEEASTEKKSRGDEKAEPEVITLNE</sequence>